<feature type="chain" id="PRO_5025600386" evidence="1">
    <location>
        <begin position="22"/>
        <end position="111"/>
    </location>
</feature>
<feature type="signal peptide" evidence="1">
    <location>
        <begin position="1"/>
        <end position="21"/>
    </location>
</feature>
<evidence type="ECO:0000313" key="2">
    <source>
        <dbReference type="EMBL" id="KAF2651189.1"/>
    </source>
</evidence>
<organism evidence="2 3">
    <name type="scientific">Lophiostoma macrostomum CBS 122681</name>
    <dbReference type="NCBI Taxonomy" id="1314788"/>
    <lineage>
        <taxon>Eukaryota</taxon>
        <taxon>Fungi</taxon>
        <taxon>Dikarya</taxon>
        <taxon>Ascomycota</taxon>
        <taxon>Pezizomycotina</taxon>
        <taxon>Dothideomycetes</taxon>
        <taxon>Pleosporomycetidae</taxon>
        <taxon>Pleosporales</taxon>
        <taxon>Lophiostomataceae</taxon>
        <taxon>Lophiostoma</taxon>
    </lineage>
</organism>
<dbReference type="EMBL" id="MU004432">
    <property type="protein sequence ID" value="KAF2651189.1"/>
    <property type="molecule type" value="Genomic_DNA"/>
</dbReference>
<sequence length="111" mass="12391">MKLTAFFTLVWLLSSASLCLCINQVAWYYIPGSSGSFQIKAISTIVLQDAIRTMALRTVQDLASAIQLSVQNTVAAELDMWNSKFQPSDINTKWVERTPLQIGTFEVNIAF</sequence>
<evidence type="ECO:0000256" key="1">
    <source>
        <dbReference type="SAM" id="SignalP"/>
    </source>
</evidence>
<name>A0A6A6SU33_9PLEO</name>
<dbReference type="Proteomes" id="UP000799324">
    <property type="component" value="Unassembled WGS sequence"/>
</dbReference>
<proteinExistence type="predicted"/>
<accession>A0A6A6SU33</accession>
<reference evidence="2" key="1">
    <citation type="journal article" date="2020" name="Stud. Mycol.">
        <title>101 Dothideomycetes genomes: a test case for predicting lifestyles and emergence of pathogens.</title>
        <authorList>
            <person name="Haridas S."/>
            <person name="Albert R."/>
            <person name="Binder M."/>
            <person name="Bloem J."/>
            <person name="Labutti K."/>
            <person name="Salamov A."/>
            <person name="Andreopoulos B."/>
            <person name="Baker S."/>
            <person name="Barry K."/>
            <person name="Bills G."/>
            <person name="Bluhm B."/>
            <person name="Cannon C."/>
            <person name="Castanera R."/>
            <person name="Culley D."/>
            <person name="Daum C."/>
            <person name="Ezra D."/>
            <person name="Gonzalez J."/>
            <person name="Henrissat B."/>
            <person name="Kuo A."/>
            <person name="Liang C."/>
            <person name="Lipzen A."/>
            <person name="Lutzoni F."/>
            <person name="Magnuson J."/>
            <person name="Mondo S."/>
            <person name="Nolan M."/>
            <person name="Ohm R."/>
            <person name="Pangilinan J."/>
            <person name="Park H.-J."/>
            <person name="Ramirez L."/>
            <person name="Alfaro M."/>
            <person name="Sun H."/>
            <person name="Tritt A."/>
            <person name="Yoshinaga Y."/>
            <person name="Zwiers L.-H."/>
            <person name="Turgeon B."/>
            <person name="Goodwin S."/>
            <person name="Spatafora J."/>
            <person name="Crous P."/>
            <person name="Grigoriev I."/>
        </authorList>
    </citation>
    <scope>NUCLEOTIDE SEQUENCE</scope>
    <source>
        <strain evidence="2">CBS 122681</strain>
    </source>
</reference>
<evidence type="ECO:0000313" key="3">
    <source>
        <dbReference type="Proteomes" id="UP000799324"/>
    </source>
</evidence>
<dbReference type="AlphaFoldDB" id="A0A6A6SU33"/>
<gene>
    <name evidence="2" type="ORF">K491DRAFT_682362</name>
</gene>
<keyword evidence="3" id="KW-1185">Reference proteome</keyword>
<keyword evidence="1" id="KW-0732">Signal</keyword>
<protein>
    <submittedName>
        <fullName evidence="2">Uncharacterized protein</fullName>
    </submittedName>
</protein>